<dbReference type="SUPFAM" id="SSF52540">
    <property type="entry name" value="P-loop containing nucleoside triphosphate hydrolases"/>
    <property type="match status" value="1"/>
</dbReference>
<dbReference type="Gene3D" id="3.40.50.300">
    <property type="entry name" value="P-loop containing nucleotide triphosphate hydrolases"/>
    <property type="match status" value="1"/>
</dbReference>
<feature type="non-terminal residue" evidence="6">
    <location>
        <position position="1"/>
    </location>
</feature>
<evidence type="ECO:0000256" key="2">
    <source>
        <dbReference type="ARBA" id="ARBA00022737"/>
    </source>
</evidence>
<evidence type="ECO:0000313" key="6">
    <source>
        <dbReference type="EMBL" id="NEE18657.1"/>
    </source>
</evidence>
<name>A0A6G3XLT9_9ACTN</name>
<comment type="caution">
    <text evidence="6">The sequence shown here is derived from an EMBL/GenBank/DDBJ whole genome shotgun (WGS) entry which is preliminary data.</text>
</comment>
<dbReference type="Pfam" id="PF00005">
    <property type="entry name" value="ABC_tran"/>
    <property type="match status" value="1"/>
</dbReference>
<evidence type="ECO:0000256" key="4">
    <source>
        <dbReference type="ARBA" id="ARBA00022840"/>
    </source>
</evidence>
<dbReference type="InterPro" id="IPR003439">
    <property type="entry name" value="ABC_transporter-like_ATP-bd"/>
</dbReference>
<keyword evidence="2" id="KW-0677">Repeat</keyword>
<feature type="domain" description="ABC transporter" evidence="5">
    <location>
        <begin position="1"/>
        <end position="91"/>
    </location>
</feature>
<proteinExistence type="predicted"/>
<dbReference type="GO" id="GO:0005524">
    <property type="term" value="F:ATP binding"/>
    <property type="evidence" value="ECO:0007669"/>
    <property type="project" value="UniProtKB-KW"/>
</dbReference>
<protein>
    <submittedName>
        <fullName evidence="6">Sugar ABC transporter ATP-binding protein</fullName>
    </submittedName>
</protein>
<dbReference type="PANTHER" id="PTHR43790">
    <property type="entry name" value="CARBOHYDRATE TRANSPORT ATP-BINDING PROTEIN MG119-RELATED"/>
    <property type="match status" value="1"/>
</dbReference>
<keyword evidence="4 6" id="KW-0067">ATP-binding</keyword>
<evidence type="ECO:0000256" key="1">
    <source>
        <dbReference type="ARBA" id="ARBA00022448"/>
    </source>
</evidence>
<evidence type="ECO:0000256" key="3">
    <source>
        <dbReference type="ARBA" id="ARBA00022741"/>
    </source>
</evidence>
<dbReference type="InterPro" id="IPR050107">
    <property type="entry name" value="ABC_carbohydrate_import_ATPase"/>
</dbReference>
<organism evidence="6">
    <name type="scientific">Streptomyces sp. SID7499</name>
    <dbReference type="NCBI Taxonomy" id="2706086"/>
    <lineage>
        <taxon>Bacteria</taxon>
        <taxon>Bacillati</taxon>
        <taxon>Actinomycetota</taxon>
        <taxon>Actinomycetes</taxon>
        <taxon>Kitasatosporales</taxon>
        <taxon>Streptomycetaceae</taxon>
        <taxon>Streptomyces</taxon>
    </lineage>
</organism>
<gene>
    <name evidence="6" type="ORF">G3M58_70820</name>
</gene>
<evidence type="ECO:0000259" key="5">
    <source>
        <dbReference type="Pfam" id="PF00005"/>
    </source>
</evidence>
<feature type="non-terminal residue" evidence="6">
    <location>
        <position position="95"/>
    </location>
</feature>
<dbReference type="PANTHER" id="PTHR43790:SF9">
    <property type="entry name" value="GALACTOFURANOSE TRANSPORTER ATP-BINDING PROTEIN YTFR"/>
    <property type="match status" value="1"/>
</dbReference>
<dbReference type="GO" id="GO:0016887">
    <property type="term" value="F:ATP hydrolysis activity"/>
    <property type="evidence" value="ECO:0007669"/>
    <property type="project" value="InterPro"/>
</dbReference>
<sequence>NGAGKSTLIKVLTGVYRSDEGEVRVSGEPVRFARPFEAQQAGISTIYQEVNLVPLMSVARNIFLGREPKNRFRLIDFARMNRETTELLDGFGVRV</sequence>
<dbReference type="EMBL" id="JAAGMN010007478">
    <property type="protein sequence ID" value="NEE18657.1"/>
    <property type="molecule type" value="Genomic_DNA"/>
</dbReference>
<dbReference type="AlphaFoldDB" id="A0A6G3XLT9"/>
<accession>A0A6G3XLT9</accession>
<keyword evidence="3" id="KW-0547">Nucleotide-binding</keyword>
<keyword evidence="1" id="KW-0813">Transport</keyword>
<reference evidence="6" key="1">
    <citation type="submission" date="2020-01" db="EMBL/GenBank/DDBJ databases">
        <title>Insect and environment-associated Actinomycetes.</title>
        <authorList>
            <person name="Currrie C."/>
            <person name="Chevrette M."/>
            <person name="Carlson C."/>
            <person name="Stubbendieck R."/>
            <person name="Wendt-Pienkowski E."/>
        </authorList>
    </citation>
    <scope>NUCLEOTIDE SEQUENCE</scope>
    <source>
        <strain evidence="6">SID7499</strain>
    </source>
</reference>
<dbReference type="InterPro" id="IPR027417">
    <property type="entry name" value="P-loop_NTPase"/>
</dbReference>